<reference evidence="3 4" key="1">
    <citation type="submission" date="2017-12" db="EMBL/GenBank/DDBJ databases">
        <title>The whole genome sequence of the Acidipropionibacterium virtanenii sp. nov. type strain JS278.</title>
        <authorList>
            <person name="Laine P."/>
            <person name="Deptula P."/>
            <person name="Varmanen P."/>
            <person name="Auvinen P."/>
        </authorList>
    </citation>
    <scope>NUCLEOTIDE SEQUENCE [LARGE SCALE GENOMIC DNA]</scope>
    <source>
        <strain evidence="3 4">JS278</strain>
    </source>
</reference>
<dbReference type="EC" id="1.1.1.385" evidence="3"/>
<dbReference type="Proteomes" id="UP000251995">
    <property type="component" value="Chromosome"/>
</dbReference>
<dbReference type="PRINTS" id="PR00080">
    <property type="entry name" value="SDRFAMILY"/>
</dbReference>
<keyword evidence="4" id="KW-1185">Reference proteome</keyword>
<evidence type="ECO:0000256" key="1">
    <source>
        <dbReference type="ARBA" id="ARBA00006484"/>
    </source>
</evidence>
<dbReference type="Gene3D" id="3.40.50.720">
    <property type="entry name" value="NAD(P)-binding Rossmann-like Domain"/>
    <property type="match status" value="1"/>
</dbReference>
<dbReference type="KEGG" id="acij:JS278_00366"/>
<dbReference type="InterPro" id="IPR036291">
    <property type="entry name" value="NAD(P)-bd_dom_sf"/>
</dbReference>
<proteinExistence type="inferred from homology"/>
<sequence length="282" mass="28923">MTDIRPTIDTPAASGPVPAPGVNPFARLEAEVVLVTGGAQGIGAAVRDSFAAVGAKVVAADLSFSDEGPARHDGEEFWRAHLDVTDEAGVEALADAVAADPGLGTIGVLVNCAGSSTMARVVDTTADQWEFNLGLNARGSFLTARAVARRLEAAGRPGRIILVASQAGKNGYRGMGAYVASKHAVLGLTKTLAIEEAPYGITVNAVCPGIIETAMKWRERVEGGELRGMSAADVEAEDNSQVPLGRTGQPADVAGVCLFLASDLASYMTGQGINVTGGMTMN</sequence>
<protein>
    <submittedName>
        <fullName evidence="3">Dihydroanticapsin 7-dehydrogenase</fullName>
        <ecNumber evidence="3">1.1.1.385</ecNumber>
    </submittedName>
</protein>
<dbReference type="AlphaFoldDB" id="A0A344UQL5"/>
<comment type="similarity">
    <text evidence="1">Belongs to the short-chain dehydrogenases/reductases (SDR) family.</text>
</comment>
<organism evidence="3 4">
    <name type="scientific">Acidipropionibacterium virtanenii</name>
    <dbReference type="NCBI Taxonomy" id="2057246"/>
    <lineage>
        <taxon>Bacteria</taxon>
        <taxon>Bacillati</taxon>
        <taxon>Actinomycetota</taxon>
        <taxon>Actinomycetes</taxon>
        <taxon>Propionibacteriales</taxon>
        <taxon>Propionibacteriaceae</taxon>
        <taxon>Acidipropionibacterium</taxon>
    </lineage>
</organism>
<dbReference type="PRINTS" id="PR00081">
    <property type="entry name" value="GDHRDH"/>
</dbReference>
<dbReference type="EMBL" id="CP025198">
    <property type="protein sequence ID" value="AXE37563.1"/>
    <property type="molecule type" value="Genomic_DNA"/>
</dbReference>
<evidence type="ECO:0000313" key="3">
    <source>
        <dbReference type="EMBL" id="AXE37563.1"/>
    </source>
</evidence>
<dbReference type="SUPFAM" id="SSF51735">
    <property type="entry name" value="NAD(P)-binding Rossmann-fold domains"/>
    <property type="match status" value="1"/>
</dbReference>
<dbReference type="InterPro" id="IPR002347">
    <property type="entry name" value="SDR_fam"/>
</dbReference>
<evidence type="ECO:0000313" key="4">
    <source>
        <dbReference type="Proteomes" id="UP000251995"/>
    </source>
</evidence>
<accession>A0A344UQL5</accession>
<keyword evidence="2 3" id="KW-0560">Oxidoreductase</keyword>
<dbReference type="PANTHER" id="PTHR42760">
    <property type="entry name" value="SHORT-CHAIN DEHYDROGENASES/REDUCTASES FAMILY MEMBER"/>
    <property type="match status" value="1"/>
</dbReference>
<dbReference type="PROSITE" id="PS00061">
    <property type="entry name" value="ADH_SHORT"/>
    <property type="match status" value="1"/>
</dbReference>
<dbReference type="RefSeq" id="WP_220150017.1">
    <property type="nucleotide sequence ID" value="NZ_CP025198.1"/>
</dbReference>
<name>A0A344UQL5_9ACTN</name>
<dbReference type="Pfam" id="PF13561">
    <property type="entry name" value="adh_short_C2"/>
    <property type="match status" value="1"/>
</dbReference>
<gene>
    <name evidence="3" type="primary">bacC</name>
    <name evidence="3" type="ORF">JS278_00366</name>
</gene>
<dbReference type="InterPro" id="IPR020904">
    <property type="entry name" value="Sc_DH/Rdtase_CS"/>
</dbReference>
<dbReference type="FunFam" id="3.40.50.720:FF:000084">
    <property type="entry name" value="Short-chain dehydrogenase reductase"/>
    <property type="match status" value="1"/>
</dbReference>
<evidence type="ECO:0000256" key="2">
    <source>
        <dbReference type="ARBA" id="ARBA00023002"/>
    </source>
</evidence>
<dbReference type="GO" id="GO:0016616">
    <property type="term" value="F:oxidoreductase activity, acting on the CH-OH group of donors, NAD or NADP as acceptor"/>
    <property type="evidence" value="ECO:0007669"/>
    <property type="project" value="TreeGrafter"/>
</dbReference>